<dbReference type="KEGG" id="ngr:NAEGRDRAFT_61092"/>
<keyword evidence="3" id="KW-1185">Reference proteome</keyword>
<dbReference type="GeneID" id="8863733"/>
<feature type="transmembrane region" description="Helical" evidence="1">
    <location>
        <begin position="193"/>
        <end position="213"/>
    </location>
</feature>
<dbReference type="VEuPathDB" id="AmoebaDB:NAEGRDRAFT_61092"/>
<feature type="transmembrane region" description="Helical" evidence="1">
    <location>
        <begin position="440"/>
        <end position="458"/>
    </location>
</feature>
<evidence type="ECO:0000313" key="2">
    <source>
        <dbReference type="EMBL" id="EFC50271.1"/>
    </source>
</evidence>
<feature type="transmembrane region" description="Helical" evidence="1">
    <location>
        <begin position="406"/>
        <end position="428"/>
    </location>
</feature>
<dbReference type="InParanoid" id="D2UXE3"/>
<dbReference type="RefSeq" id="XP_002683015.1">
    <property type="nucleotide sequence ID" value="XM_002682969.1"/>
</dbReference>
<feature type="transmembrane region" description="Helical" evidence="1">
    <location>
        <begin position="260"/>
        <end position="278"/>
    </location>
</feature>
<keyword evidence="1" id="KW-1133">Transmembrane helix</keyword>
<feature type="transmembrane region" description="Helical" evidence="1">
    <location>
        <begin position="89"/>
        <end position="107"/>
    </location>
</feature>
<dbReference type="AlphaFoldDB" id="D2UXE3"/>
<gene>
    <name evidence="2" type="ORF">NAEGRDRAFT_61092</name>
</gene>
<name>D2UXE3_NAEGR</name>
<dbReference type="EMBL" id="GG738845">
    <property type="protein sequence ID" value="EFC50271.1"/>
    <property type="molecule type" value="Genomic_DNA"/>
</dbReference>
<dbReference type="OrthoDB" id="10346063at2759"/>
<keyword evidence="1" id="KW-0472">Membrane</keyword>
<feature type="transmembrane region" description="Helical" evidence="1">
    <location>
        <begin position="624"/>
        <end position="647"/>
    </location>
</feature>
<dbReference type="Proteomes" id="UP000006671">
    <property type="component" value="Unassembled WGS sequence"/>
</dbReference>
<keyword evidence="1" id="KW-0812">Transmembrane</keyword>
<feature type="transmembrane region" description="Helical" evidence="1">
    <location>
        <begin position="62"/>
        <end position="83"/>
    </location>
</feature>
<evidence type="ECO:0000313" key="3">
    <source>
        <dbReference type="Proteomes" id="UP000006671"/>
    </source>
</evidence>
<organism evidence="3">
    <name type="scientific">Naegleria gruberi</name>
    <name type="common">Amoeba</name>
    <dbReference type="NCBI Taxonomy" id="5762"/>
    <lineage>
        <taxon>Eukaryota</taxon>
        <taxon>Discoba</taxon>
        <taxon>Heterolobosea</taxon>
        <taxon>Tetramitia</taxon>
        <taxon>Eutetramitia</taxon>
        <taxon>Vahlkampfiidae</taxon>
        <taxon>Naegleria</taxon>
    </lineage>
</organism>
<sequence>MDRTPTIEETTHKAQISLLPSWQINLPFNVFKADQTKKLNFPPTMLNVLVKKIKLLMKNKPITGVGLMVVMTIYAILVASLFPSSLIKAHGSFVLGFGSLALGDDLFRSFYKLCVEGEKIMNSGQISSNSVSLTNWWNGFQQLDEGQVWVLWWKWGLFHRSFILFLNNLKHLASPSTTNSSTVNSINTKKRRVFLLEGFNAILLSSLFTYTALKYPDNRLHTVIPKQLQYLGSSLLCCYGISAINHSFNDNSSWEPLPKWIALYLLTIGSYMGTYWSFECVYEFIDLFQNKNYSSYTTTMLFIWYLSKLAVSSSVGVVSTFALLDKLKIWKTLGNYSDKLLINAKKYQKEFSAIGLSTAKGLGLYSFAAGSYNFVESMKKFIQHLLNEDNTTLSLGMRAKEMGKDVLFIAGMYAGFYIFNGALCFGSPYTKVPFYLENEALNLTVGGVTLHSVVAALSKFSYFYNKKILDESTSLSILATLDNVLSYENIALTFATSGTFMYANDLLLNAYDKVTNSSNQIRPVFNPVPGGISLSTSLSAVALKHFLSAGSSVLGAIGTPNQSIVSSLTSLGLLLPLSKDLVIGTCSLAASGFVLMKTFPSLKPLIEKPLQFFDKIIGRRSRKILSILGSPQAAFTLFATIGSYIIYKKYIYDEELFEQTDN</sequence>
<protein>
    <submittedName>
        <fullName evidence="2">Predicted protein</fullName>
    </submittedName>
</protein>
<proteinExistence type="predicted"/>
<accession>D2UXE3</accession>
<feature type="transmembrane region" description="Helical" evidence="1">
    <location>
        <begin position="302"/>
        <end position="324"/>
    </location>
</feature>
<evidence type="ECO:0000256" key="1">
    <source>
        <dbReference type="SAM" id="Phobius"/>
    </source>
</evidence>
<dbReference type="OMA" id="GFVLMKT"/>
<reference evidence="2 3" key="1">
    <citation type="journal article" date="2010" name="Cell">
        <title>The genome of Naegleria gruberi illuminates early eukaryotic versatility.</title>
        <authorList>
            <person name="Fritz-Laylin L.K."/>
            <person name="Prochnik S.E."/>
            <person name="Ginger M.L."/>
            <person name="Dacks J.B."/>
            <person name="Carpenter M.L."/>
            <person name="Field M.C."/>
            <person name="Kuo A."/>
            <person name="Paredez A."/>
            <person name="Chapman J."/>
            <person name="Pham J."/>
            <person name="Shu S."/>
            <person name="Neupane R."/>
            <person name="Cipriano M."/>
            <person name="Mancuso J."/>
            <person name="Tu H."/>
            <person name="Salamov A."/>
            <person name="Lindquist E."/>
            <person name="Shapiro H."/>
            <person name="Lucas S."/>
            <person name="Grigoriev I.V."/>
            <person name="Cande W.Z."/>
            <person name="Fulton C."/>
            <person name="Rokhsar D.S."/>
            <person name="Dawson S.C."/>
        </authorList>
    </citation>
    <scope>NUCLEOTIDE SEQUENCE [LARGE SCALE GENOMIC DNA]</scope>
    <source>
        <strain evidence="2 3">NEG-M</strain>
    </source>
</reference>